<evidence type="ECO:0000256" key="1">
    <source>
        <dbReference type="SAM" id="MobiDB-lite"/>
    </source>
</evidence>
<name>A0A934N706_9BACT</name>
<dbReference type="EMBL" id="JAEKNQ010000031">
    <property type="protein sequence ID" value="MBJ7603110.1"/>
    <property type="molecule type" value="Genomic_DNA"/>
</dbReference>
<dbReference type="RefSeq" id="WP_338178553.1">
    <property type="nucleotide sequence ID" value="NZ_JAEKNQ010000031.1"/>
</dbReference>
<protein>
    <submittedName>
        <fullName evidence="2">DUF3618 domain-containing protein</fullName>
    </submittedName>
</protein>
<accession>A0A934N706</accession>
<dbReference type="InterPro" id="IPR022062">
    <property type="entry name" value="DUF3618"/>
</dbReference>
<evidence type="ECO:0000313" key="2">
    <source>
        <dbReference type="EMBL" id="MBJ7603110.1"/>
    </source>
</evidence>
<organism evidence="2 3">
    <name type="scientific">Candidatus Dormiibacter inghamiae</name>
    <dbReference type="NCBI Taxonomy" id="3127013"/>
    <lineage>
        <taxon>Bacteria</taxon>
        <taxon>Bacillati</taxon>
        <taxon>Candidatus Dormiibacterota</taxon>
        <taxon>Candidatus Dormibacteria</taxon>
        <taxon>Candidatus Dormibacterales</taxon>
        <taxon>Candidatus Dormibacteraceae</taxon>
        <taxon>Candidatus Dormiibacter</taxon>
    </lineage>
</organism>
<dbReference type="Pfam" id="PF12277">
    <property type="entry name" value="DUF3618"/>
    <property type="match status" value="1"/>
</dbReference>
<dbReference type="Proteomes" id="UP000620075">
    <property type="component" value="Unassembled WGS sequence"/>
</dbReference>
<feature type="compositionally biased region" description="Basic and acidic residues" evidence="1">
    <location>
        <begin position="168"/>
        <end position="179"/>
    </location>
</feature>
<gene>
    <name evidence="2" type="ORF">JF888_07980</name>
</gene>
<sequence>MGQDPEQIQREIAATRERMGDRVDAITYKTDVKSRVGDSISEKRDAITGKVSGLVSGVTGRASQMSDQAPSGEELKGHATRAAGVAQDNPLGLALGGVAVGFLIGLAVPSTRIEDERLGQASDTIKQKAMETGQEALNRGQQVAKDVAQSAAQTARESGGQHASELADSAKENASEAKEGAQSSIQSQS</sequence>
<evidence type="ECO:0000313" key="3">
    <source>
        <dbReference type="Proteomes" id="UP000620075"/>
    </source>
</evidence>
<feature type="region of interest" description="Disordered" evidence="1">
    <location>
        <begin position="131"/>
        <end position="189"/>
    </location>
</feature>
<comment type="caution">
    <text evidence="2">The sequence shown here is derived from an EMBL/GenBank/DDBJ whole genome shotgun (WGS) entry which is preliminary data.</text>
</comment>
<reference evidence="2 3" key="1">
    <citation type="submission" date="2020-10" db="EMBL/GenBank/DDBJ databases">
        <title>Ca. Dormibacterota MAGs.</title>
        <authorList>
            <person name="Montgomery K."/>
        </authorList>
    </citation>
    <scope>NUCLEOTIDE SEQUENCE [LARGE SCALE GENOMIC DNA]</scope>
    <source>
        <strain evidence="2">SC8811_S16_3</strain>
    </source>
</reference>
<proteinExistence type="predicted"/>
<dbReference type="AlphaFoldDB" id="A0A934N706"/>